<dbReference type="SUPFAM" id="SSF52540">
    <property type="entry name" value="P-loop containing nucleoside triphosphate hydrolases"/>
    <property type="match status" value="1"/>
</dbReference>
<dbReference type="PROSITE" id="PS50212">
    <property type="entry name" value="RASGEF_NTER"/>
    <property type="match status" value="1"/>
</dbReference>
<dbReference type="VEuPathDB" id="FungiDB:TREMEDRAFT_68182"/>
<dbReference type="Pfam" id="PF00617">
    <property type="entry name" value="RasGEF"/>
    <property type="match status" value="1"/>
</dbReference>
<dbReference type="STRING" id="5217.A0A4Q1BQG4"/>
<feature type="region of interest" description="Disordered" evidence="3">
    <location>
        <begin position="598"/>
        <end position="648"/>
    </location>
</feature>
<dbReference type="InterPro" id="IPR001895">
    <property type="entry name" value="RASGEF_cat_dom"/>
</dbReference>
<feature type="compositionally biased region" description="Polar residues" evidence="3">
    <location>
        <begin position="22"/>
        <end position="35"/>
    </location>
</feature>
<sequence>MSQVSPGSAELPPSPIKDLSHDSSQVALLQSARQKLSNKDRAAMRRLRSQMDLSDSGSSKSGSPLSPGFPNGVGPSTGLRTRRSTLSRHLDEPQLSLSELQPDLLDRTPRPPAHNPVMSDADLVIPIVGHAGVGKTKLLEKALRTWDVATRDVDFNGVTVTSHFVSIQPSGKIKHPWKVNLLEMDIATLRKDSIDVWPAGLRSVSAAIFCYDATRRNTLDGLEELVERLSSQGLPIVIFACKSDPGVELEITAAEGNILGEPYNVGLIEVSALSSEGKSKMRNGLRWLLYKLEQRSRKLPRVLAVLFADHLGRHQRKIAVSLQPIQTPTGLILPTGLDALTSPDSDTSSGADRIMWRHGLTLTPADGQEAGSDTRSSSSSLQWMMGGPLAASAGGADETAGNMATGGRNLSSMTALSSLSMQAESSQAVEPPPHVSLEDLLGQLFAAIVSTEDEAFVDAFFLTYRRFCFPQVLMREFLDRYVEVERHAVSRDVKLWALMKITGALIKWTNTYPGDVKNEETHTIFLQVIRLNLKNTFMSHLTEDLIRIEQSLSDVEDVDTSWALKTTEGSSVASITSPTELVIDNELLYELDSSLGRSSVGTAATPKESTPSLASSMGVDNPESSAMARQRSTSNPPRPPLPHPDDLDAHRWSSAVSTLLSSDPRTFAAELTKLQWELFASIRPRDVLRYDLGKEQTGPVARAIHFFNHLSRLVSTLVLANPKAKHRARVYEQFVMIARQLRRNNNYDSLHAVLTGLQETSVHRLGQTRATVHLGSSVERDFQSHLKLMDPRAGFVLYRRALQADISHGRPAIPLMATIISLISRLHSVRREDVREDGAIQWDKFARFGQILSVITECQQKGPMMNDPPSPAFRSLIHDTPVIMNEDALFERSKQLEPSGSSGSSNVFRRLANLGL</sequence>
<dbReference type="EMBL" id="SDIL01000022">
    <property type="protein sequence ID" value="RXK40171.1"/>
    <property type="molecule type" value="Genomic_DNA"/>
</dbReference>
<dbReference type="SMART" id="SM00147">
    <property type="entry name" value="RasGEF"/>
    <property type="match status" value="1"/>
</dbReference>
<dbReference type="CDD" id="cd00882">
    <property type="entry name" value="Ras_like_GTPase"/>
    <property type="match status" value="1"/>
</dbReference>
<reference evidence="6 7" key="1">
    <citation type="submission" date="2016-06" db="EMBL/GenBank/DDBJ databases">
        <title>Evolution of pathogenesis and genome organization in the Tremellales.</title>
        <authorList>
            <person name="Cuomo C."/>
            <person name="Litvintseva A."/>
            <person name="Heitman J."/>
            <person name="Chen Y."/>
            <person name="Sun S."/>
            <person name="Springer D."/>
            <person name="Dromer F."/>
            <person name="Young S."/>
            <person name="Zeng Q."/>
            <person name="Chapman S."/>
            <person name="Gujja S."/>
            <person name="Saif S."/>
            <person name="Birren B."/>
        </authorList>
    </citation>
    <scope>NUCLEOTIDE SEQUENCE [LARGE SCALE GENOMIC DNA]</scope>
    <source>
        <strain evidence="6 7">ATCC 28783</strain>
    </source>
</reference>
<feature type="domain" description="Ras-GEF" evidence="4">
    <location>
        <begin position="663"/>
        <end position="899"/>
    </location>
</feature>
<evidence type="ECO:0000256" key="2">
    <source>
        <dbReference type="PROSITE-ProRule" id="PRU00168"/>
    </source>
</evidence>
<evidence type="ECO:0000313" key="6">
    <source>
        <dbReference type="EMBL" id="RXK40171.1"/>
    </source>
</evidence>
<dbReference type="Proteomes" id="UP000289152">
    <property type="component" value="Unassembled WGS sequence"/>
</dbReference>
<comment type="caution">
    <text evidence="6">The sequence shown here is derived from an EMBL/GenBank/DDBJ whole genome shotgun (WGS) entry which is preliminary data.</text>
</comment>
<accession>A0A4Q1BQG4</accession>
<dbReference type="Gene3D" id="3.40.50.300">
    <property type="entry name" value="P-loop containing nucleotide triphosphate hydrolases"/>
    <property type="match status" value="1"/>
</dbReference>
<evidence type="ECO:0000256" key="3">
    <source>
        <dbReference type="SAM" id="MobiDB-lite"/>
    </source>
</evidence>
<evidence type="ECO:0000259" key="4">
    <source>
        <dbReference type="PROSITE" id="PS50009"/>
    </source>
</evidence>
<dbReference type="Pfam" id="PF00618">
    <property type="entry name" value="RasGEF_N"/>
    <property type="match status" value="1"/>
</dbReference>
<evidence type="ECO:0000313" key="7">
    <source>
        <dbReference type="Proteomes" id="UP000289152"/>
    </source>
</evidence>
<dbReference type="PANTHER" id="PTHR23113:SF348">
    <property type="entry name" value="GUANYL-NUCLEOTIDE EXCHANGE FACTOR RASGEF, PUTATIVE (AFU_ORTHOLOGUE AFUA_1G04700)-RELATED"/>
    <property type="match status" value="1"/>
</dbReference>
<feature type="domain" description="N-terminal Ras-GEF" evidence="5">
    <location>
        <begin position="428"/>
        <end position="553"/>
    </location>
</feature>
<dbReference type="PROSITE" id="PS50009">
    <property type="entry name" value="RASGEF_CAT"/>
    <property type="match status" value="1"/>
</dbReference>
<keyword evidence="7" id="KW-1185">Reference proteome</keyword>
<dbReference type="GO" id="GO:0007265">
    <property type="term" value="P:Ras protein signal transduction"/>
    <property type="evidence" value="ECO:0007669"/>
    <property type="project" value="TreeGrafter"/>
</dbReference>
<dbReference type="AlphaFoldDB" id="A0A4Q1BQG4"/>
<dbReference type="PANTHER" id="PTHR23113">
    <property type="entry name" value="GUANINE NUCLEOTIDE EXCHANGE FACTOR"/>
    <property type="match status" value="1"/>
</dbReference>
<dbReference type="Gene3D" id="1.10.840.10">
    <property type="entry name" value="Ras guanine-nucleotide exchange factors catalytic domain"/>
    <property type="match status" value="1"/>
</dbReference>
<feature type="compositionally biased region" description="Polar residues" evidence="3">
    <location>
        <begin position="598"/>
        <end position="615"/>
    </location>
</feature>
<dbReference type="GO" id="GO:0005886">
    <property type="term" value="C:plasma membrane"/>
    <property type="evidence" value="ECO:0007669"/>
    <property type="project" value="TreeGrafter"/>
</dbReference>
<gene>
    <name evidence="6" type="ORF">M231_02629</name>
</gene>
<dbReference type="SUPFAM" id="SSF48366">
    <property type="entry name" value="Ras GEF"/>
    <property type="match status" value="1"/>
</dbReference>
<dbReference type="InterPro" id="IPR000651">
    <property type="entry name" value="Ras-like_Gua-exchang_fac_N"/>
</dbReference>
<dbReference type="Gene3D" id="1.20.870.10">
    <property type="entry name" value="Son of sevenless (SoS) protein Chain: S domain 1"/>
    <property type="match status" value="1"/>
</dbReference>
<dbReference type="OrthoDB" id="28357at2759"/>
<dbReference type="InterPro" id="IPR023578">
    <property type="entry name" value="Ras_GEF_dom_sf"/>
</dbReference>
<feature type="region of interest" description="Disordered" evidence="3">
    <location>
        <begin position="1"/>
        <end position="113"/>
    </location>
</feature>
<evidence type="ECO:0000256" key="1">
    <source>
        <dbReference type="ARBA" id="ARBA00022658"/>
    </source>
</evidence>
<protein>
    <recommendedName>
        <fullName evidence="8">Ras GEF</fullName>
    </recommendedName>
</protein>
<name>A0A4Q1BQG4_TREME</name>
<feature type="compositionally biased region" description="Low complexity" evidence="3">
    <location>
        <begin position="52"/>
        <end position="66"/>
    </location>
</feature>
<evidence type="ECO:0000259" key="5">
    <source>
        <dbReference type="PROSITE" id="PS50212"/>
    </source>
</evidence>
<dbReference type="OMA" id="SCFAQMR"/>
<evidence type="ECO:0008006" key="8">
    <source>
        <dbReference type="Google" id="ProtNLM"/>
    </source>
</evidence>
<dbReference type="InterPro" id="IPR008937">
    <property type="entry name" value="Ras-like_GEF"/>
</dbReference>
<organism evidence="6 7">
    <name type="scientific">Tremella mesenterica</name>
    <name type="common">Jelly fungus</name>
    <dbReference type="NCBI Taxonomy" id="5217"/>
    <lineage>
        <taxon>Eukaryota</taxon>
        <taxon>Fungi</taxon>
        <taxon>Dikarya</taxon>
        <taxon>Basidiomycota</taxon>
        <taxon>Agaricomycotina</taxon>
        <taxon>Tremellomycetes</taxon>
        <taxon>Tremellales</taxon>
        <taxon>Tremellaceae</taxon>
        <taxon>Tremella</taxon>
    </lineage>
</organism>
<proteinExistence type="predicted"/>
<dbReference type="InterPro" id="IPR036964">
    <property type="entry name" value="RASGEF_cat_dom_sf"/>
</dbReference>
<dbReference type="InterPro" id="IPR027417">
    <property type="entry name" value="P-loop_NTPase"/>
</dbReference>
<dbReference type="InParanoid" id="A0A4Q1BQG4"/>
<keyword evidence="1 2" id="KW-0344">Guanine-nucleotide releasing factor</keyword>
<dbReference type="GO" id="GO:0005085">
    <property type="term" value="F:guanyl-nucleotide exchange factor activity"/>
    <property type="evidence" value="ECO:0007669"/>
    <property type="project" value="UniProtKB-KW"/>
</dbReference>
<dbReference type="SMART" id="SM00175">
    <property type="entry name" value="RAB"/>
    <property type="match status" value="1"/>
</dbReference>